<dbReference type="Pfam" id="PF04064">
    <property type="entry name" value="DUF384"/>
    <property type="match status" value="1"/>
</dbReference>
<dbReference type="SUPFAM" id="SSF48371">
    <property type="entry name" value="ARM repeat"/>
    <property type="match status" value="1"/>
</dbReference>
<dbReference type="InterPro" id="IPR007205">
    <property type="entry name" value="Protein_HGH1_N"/>
</dbReference>
<dbReference type="EMBL" id="GL385398">
    <property type="protein sequence ID" value="EJT74624.1"/>
    <property type="molecule type" value="Genomic_DNA"/>
</dbReference>
<reference evidence="7" key="1">
    <citation type="submission" date="2010-07" db="EMBL/GenBank/DDBJ databases">
        <title>The genome sequence of Gaeumannomyces graminis var. tritici strain R3-111a-1.</title>
        <authorList>
            <consortium name="The Broad Institute Genome Sequencing Platform"/>
            <person name="Ma L.-J."/>
            <person name="Dead R."/>
            <person name="Young S."/>
            <person name="Zeng Q."/>
            <person name="Koehrsen M."/>
            <person name="Alvarado L."/>
            <person name="Berlin A."/>
            <person name="Chapman S.B."/>
            <person name="Chen Z."/>
            <person name="Freedman E."/>
            <person name="Gellesch M."/>
            <person name="Goldberg J."/>
            <person name="Griggs A."/>
            <person name="Gujja S."/>
            <person name="Heilman E.R."/>
            <person name="Heiman D."/>
            <person name="Hepburn T."/>
            <person name="Howarth C."/>
            <person name="Jen D."/>
            <person name="Larson L."/>
            <person name="Mehta T."/>
            <person name="Neiman D."/>
            <person name="Pearson M."/>
            <person name="Roberts A."/>
            <person name="Saif S."/>
            <person name="Shea T."/>
            <person name="Shenoy N."/>
            <person name="Sisk P."/>
            <person name="Stolte C."/>
            <person name="Sykes S."/>
            <person name="Walk T."/>
            <person name="White J."/>
            <person name="Yandava C."/>
            <person name="Haas B."/>
            <person name="Nusbaum C."/>
            <person name="Birren B."/>
        </authorList>
    </citation>
    <scope>NUCLEOTIDE SEQUENCE [LARGE SCALE GENOMIC DNA]</scope>
    <source>
        <strain evidence="7">R3-111a-1</strain>
    </source>
</reference>
<evidence type="ECO:0000313" key="5">
    <source>
        <dbReference type="EMBL" id="EJT74624.1"/>
    </source>
</evidence>
<keyword evidence="7" id="KW-1185">Reference proteome</keyword>
<dbReference type="InterPro" id="IPR007206">
    <property type="entry name" value="Protein_HGH1_C"/>
</dbReference>
<dbReference type="Gene3D" id="1.25.10.10">
    <property type="entry name" value="Leucine-rich Repeat Variant"/>
    <property type="match status" value="1"/>
</dbReference>
<comment type="similarity">
    <text evidence="1">Belongs to the HGH1 family.</text>
</comment>
<protein>
    <recommendedName>
        <fullName evidence="2">Protein HGH1 homolog</fullName>
    </recommendedName>
</protein>
<dbReference type="RefSeq" id="XP_009224568.1">
    <property type="nucleotide sequence ID" value="XM_009226304.1"/>
</dbReference>
<dbReference type="FunCoup" id="J3P4M7">
    <property type="interactions" value="1037"/>
</dbReference>
<gene>
    <name evidence="6" type="primary">20348922</name>
    <name evidence="5" type="ORF">GGTG_08464</name>
</gene>
<reference evidence="6" key="5">
    <citation type="submission" date="2018-04" db="UniProtKB">
        <authorList>
            <consortium name="EnsemblFungi"/>
        </authorList>
    </citation>
    <scope>IDENTIFICATION</scope>
    <source>
        <strain evidence="6">R3-111a-1</strain>
    </source>
</reference>
<dbReference type="PANTHER" id="PTHR13387:SF9">
    <property type="entry name" value="PROTEIN HGH1 HOMOLOG"/>
    <property type="match status" value="1"/>
</dbReference>
<dbReference type="InterPro" id="IPR039717">
    <property type="entry name" value="Hgh1"/>
</dbReference>
<reference evidence="5" key="2">
    <citation type="submission" date="2010-07" db="EMBL/GenBank/DDBJ databases">
        <authorList>
            <consortium name="The Broad Institute Genome Sequencing Platform"/>
            <consortium name="Broad Institute Genome Sequencing Center for Infectious Disease"/>
            <person name="Ma L.-J."/>
            <person name="Dead R."/>
            <person name="Young S."/>
            <person name="Zeng Q."/>
            <person name="Koehrsen M."/>
            <person name="Alvarado L."/>
            <person name="Berlin A."/>
            <person name="Chapman S.B."/>
            <person name="Chen Z."/>
            <person name="Freedman E."/>
            <person name="Gellesch M."/>
            <person name="Goldberg J."/>
            <person name="Griggs A."/>
            <person name="Gujja S."/>
            <person name="Heilman E.R."/>
            <person name="Heiman D."/>
            <person name="Hepburn T."/>
            <person name="Howarth C."/>
            <person name="Jen D."/>
            <person name="Larson L."/>
            <person name="Mehta T."/>
            <person name="Neiman D."/>
            <person name="Pearson M."/>
            <person name="Roberts A."/>
            <person name="Saif S."/>
            <person name="Shea T."/>
            <person name="Shenoy N."/>
            <person name="Sisk P."/>
            <person name="Stolte C."/>
            <person name="Sykes S."/>
            <person name="Walk T."/>
            <person name="White J."/>
            <person name="Yandava C."/>
            <person name="Haas B."/>
            <person name="Nusbaum C."/>
            <person name="Birren B."/>
        </authorList>
    </citation>
    <scope>NUCLEOTIDE SEQUENCE</scope>
    <source>
        <strain evidence="5">R3-111a-1</strain>
    </source>
</reference>
<evidence type="ECO:0000256" key="2">
    <source>
        <dbReference type="ARBA" id="ARBA00014076"/>
    </source>
</evidence>
<dbReference type="EnsemblFungi" id="EJT74624">
    <property type="protein sequence ID" value="EJT74624"/>
    <property type="gene ID" value="GGTG_08464"/>
</dbReference>
<dbReference type="GO" id="GO:0006457">
    <property type="term" value="P:protein folding"/>
    <property type="evidence" value="ECO:0007669"/>
    <property type="project" value="EnsemblFungi"/>
</dbReference>
<reference evidence="5" key="3">
    <citation type="submission" date="2010-09" db="EMBL/GenBank/DDBJ databases">
        <title>Annotation of Gaeumannomyces graminis var. tritici R3-111a-1.</title>
        <authorList>
            <consortium name="The Broad Institute Genome Sequencing Platform"/>
            <person name="Ma L.-J."/>
            <person name="Dead R."/>
            <person name="Young S.K."/>
            <person name="Zeng Q."/>
            <person name="Gargeya S."/>
            <person name="Fitzgerald M."/>
            <person name="Haas B."/>
            <person name="Abouelleil A."/>
            <person name="Alvarado L."/>
            <person name="Arachchi H.M."/>
            <person name="Berlin A."/>
            <person name="Brown A."/>
            <person name="Chapman S.B."/>
            <person name="Chen Z."/>
            <person name="Dunbar C."/>
            <person name="Freedman E."/>
            <person name="Gearin G."/>
            <person name="Gellesch M."/>
            <person name="Goldberg J."/>
            <person name="Griggs A."/>
            <person name="Gujja S."/>
            <person name="Heiman D."/>
            <person name="Howarth C."/>
            <person name="Larson L."/>
            <person name="Lui A."/>
            <person name="MacDonald P.J.P."/>
            <person name="Mehta T."/>
            <person name="Montmayeur A."/>
            <person name="Murphy C."/>
            <person name="Neiman D."/>
            <person name="Pearson M."/>
            <person name="Priest M."/>
            <person name="Roberts A."/>
            <person name="Saif S."/>
            <person name="Shea T."/>
            <person name="Shenoy N."/>
            <person name="Sisk P."/>
            <person name="Stolte C."/>
            <person name="Sykes S."/>
            <person name="Yandava C."/>
            <person name="Wortman J."/>
            <person name="Nusbaum C."/>
            <person name="Birren B."/>
        </authorList>
    </citation>
    <scope>NUCLEOTIDE SEQUENCE</scope>
    <source>
        <strain evidence="5">R3-111a-1</strain>
    </source>
</reference>
<dbReference type="PANTHER" id="PTHR13387">
    <property type="entry name" value="PROTEIN HGH1 HOMOLOG"/>
    <property type="match status" value="1"/>
</dbReference>
<dbReference type="GO" id="GO:0061770">
    <property type="term" value="F:translation elongation factor binding"/>
    <property type="evidence" value="ECO:0007669"/>
    <property type="project" value="EnsemblFungi"/>
</dbReference>
<dbReference type="OrthoDB" id="338814at2759"/>
<dbReference type="GeneID" id="20348922"/>
<dbReference type="VEuPathDB" id="FungiDB:GGTG_08464"/>
<dbReference type="AlphaFoldDB" id="J3P4M7"/>
<proteinExistence type="inferred from homology"/>
<evidence type="ECO:0000259" key="3">
    <source>
        <dbReference type="Pfam" id="PF04063"/>
    </source>
</evidence>
<dbReference type="InterPro" id="IPR011989">
    <property type="entry name" value="ARM-like"/>
</dbReference>
<dbReference type="HOGENOM" id="CLU_037769_2_1_1"/>
<sequence length="350" mass="39818">MPTELEELVGFVAHPNPQIRQVAVEHLVPYSTADVAVFKSEQLTPIKNLKILIRDHPKIAVHAIHILVNLSADEEILKNLASDQKFTETVFARIVSPSEENANLLAMLLANLAKSDALKDILSRKQSAPEPLGSDDQIINQLMDLFVKGVDGSYNKHANYDYLAYLFADLAKHDDVRKYFVEKQPYDGVVPLSKLRVFTEHKSDVRRRGVASTIKNVAFDVPSHPTLLSQDEVNILSYVLLPIMGNEDYDEDEMLEMLPDLQLLPPDKKREADHNIIQTHVETLTLLTTTREGREFMREVKVYPIIRETHMRVEHDGAKDACERLVQVLARDEAEEVEEVDDDERIVEIE</sequence>
<evidence type="ECO:0000313" key="6">
    <source>
        <dbReference type="EnsemblFungi" id="EJT74624"/>
    </source>
</evidence>
<dbReference type="Proteomes" id="UP000006039">
    <property type="component" value="Unassembled WGS sequence"/>
</dbReference>
<evidence type="ECO:0000259" key="4">
    <source>
        <dbReference type="Pfam" id="PF04064"/>
    </source>
</evidence>
<dbReference type="InterPro" id="IPR016024">
    <property type="entry name" value="ARM-type_fold"/>
</dbReference>
<dbReference type="Pfam" id="PF04063">
    <property type="entry name" value="DUF383"/>
    <property type="match status" value="1"/>
</dbReference>
<evidence type="ECO:0000313" key="7">
    <source>
        <dbReference type="Proteomes" id="UP000006039"/>
    </source>
</evidence>
<evidence type="ECO:0000256" key="1">
    <source>
        <dbReference type="ARBA" id="ARBA00006712"/>
    </source>
</evidence>
<feature type="domain" description="Protein HGH1 C-terminal" evidence="4">
    <location>
        <begin position="283"/>
        <end position="336"/>
    </location>
</feature>
<name>J3P4M7_GAET3</name>
<feature type="domain" description="Protein HGH1 N-terminal" evidence="3">
    <location>
        <begin position="94"/>
        <end position="278"/>
    </location>
</feature>
<organism evidence="5">
    <name type="scientific">Gaeumannomyces tritici (strain R3-111a-1)</name>
    <name type="common">Wheat and barley take-all root rot fungus</name>
    <name type="synonym">Gaeumannomyces graminis var. tritici</name>
    <dbReference type="NCBI Taxonomy" id="644352"/>
    <lineage>
        <taxon>Eukaryota</taxon>
        <taxon>Fungi</taxon>
        <taxon>Dikarya</taxon>
        <taxon>Ascomycota</taxon>
        <taxon>Pezizomycotina</taxon>
        <taxon>Sordariomycetes</taxon>
        <taxon>Sordariomycetidae</taxon>
        <taxon>Magnaporthales</taxon>
        <taxon>Magnaporthaceae</taxon>
        <taxon>Gaeumannomyces</taxon>
    </lineage>
</organism>
<dbReference type="eggNOG" id="KOG2973">
    <property type="taxonomic scope" value="Eukaryota"/>
</dbReference>
<accession>J3P4M7</accession>
<reference evidence="6" key="4">
    <citation type="journal article" date="2015" name="G3 (Bethesda)">
        <title>Genome sequences of three phytopathogenic species of the Magnaporthaceae family of fungi.</title>
        <authorList>
            <person name="Okagaki L.H."/>
            <person name="Nunes C.C."/>
            <person name="Sailsbery J."/>
            <person name="Clay B."/>
            <person name="Brown D."/>
            <person name="John T."/>
            <person name="Oh Y."/>
            <person name="Young N."/>
            <person name="Fitzgerald M."/>
            <person name="Haas B.J."/>
            <person name="Zeng Q."/>
            <person name="Young S."/>
            <person name="Adiconis X."/>
            <person name="Fan L."/>
            <person name="Levin J.Z."/>
            <person name="Mitchell T.K."/>
            <person name="Okubara P.A."/>
            <person name="Farman M.L."/>
            <person name="Kohn L.M."/>
            <person name="Birren B."/>
            <person name="Ma L.-J."/>
            <person name="Dean R.A."/>
        </authorList>
    </citation>
    <scope>NUCLEOTIDE SEQUENCE</scope>
    <source>
        <strain evidence="6">R3-111a-1</strain>
    </source>
</reference>
<dbReference type="STRING" id="644352.J3P4M7"/>